<evidence type="ECO:0000313" key="6">
    <source>
        <dbReference type="EMBL" id="ABI20152.1"/>
    </source>
</evidence>
<dbReference type="AlphaFoldDB" id="Q06K72"/>
<evidence type="ECO:0000256" key="2">
    <source>
        <dbReference type="ARBA" id="ARBA00008098"/>
    </source>
</evidence>
<dbReference type="SUPFAM" id="SSF47565">
    <property type="entry name" value="Insect pheromone/odorant-binding proteins"/>
    <property type="match status" value="1"/>
</dbReference>
<name>Q06K72_PHLDU</name>
<feature type="signal peptide" evidence="5">
    <location>
        <begin position="1"/>
        <end position="20"/>
    </location>
</feature>
<sequence length="145" mass="17188">MKCLLAALLIPLLYAEIAFGFGEHPEAYCIERHKKDSDCLVHCKFKHYTFTDDQYNIKEYHIRNLADFLIKYNVVTANKKNQVEQHLRSCVESSIKRARGHKSCDSIFYYYTCITDEKLIFFNDYDNAIRRYDQTLRVVTGSRRI</sequence>
<dbReference type="Pfam" id="PF01395">
    <property type="entry name" value="PBP_GOBP"/>
    <property type="match status" value="1"/>
</dbReference>
<dbReference type="GO" id="GO:0005549">
    <property type="term" value="F:odorant binding"/>
    <property type="evidence" value="ECO:0007669"/>
    <property type="project" value="InterPro"/>
</dbReference>
<evidence type="ECO:0000256" key="3">
    <source>
        <dbReference type="ARBA" id="ARBA00022525"/>
    </source>
</evidence>
<dbReference type="Gene3D" id="1.10.238.20">
    <property type="entry name" value="Pheromone/general odorant binding protein domain"/>
    <property type="match status" value="1"/>
</dbReference>
<dbReference type="GO" id="GO:0090729">
    <property type="term" value="F:toxin activity"/>
    <property type="evidence" value="ECO:0007669"/>
    <property type="project" value="UniProtKB-KW"/>
</dbReference>
<accession>Q06K72</accession>
<proteinExistence type="evidence at transcript level"/>
<evidence type="ECO:0000256" key="1">
    <source>
        <dbReference type="ARBA" id="ARBA00004613"/>
    </source>
</evidence>
<comment type="similarity">
    <text evidence="2">Belongs to the PBP/GOBP family.</text>
</comment>
<organism evidence="6">
    <name type="scientific">Phlebotomus duboscqi</name>
    <name type="common">Sandfly</name>
    <dbReference type="NCBI Taxonomy" id="37738"/>
    <lineage>
        <taxon>Eukaryota</taxon>
        <taxon>Metazoa</taxon>
        <taxon>Ecdysozoa</taxon>
        <taxon>Arthropoda</taxon>
        <taxon>Hexapoda</taxon>
        <taxon>Insecta</taxon>
        <taxon>Pterygota</taxon>
        <taxon>Neoptera</taxon>
        <taxon>Endopterygota</taxon>
        <taxon>Diptera</taxon>
        <taxon>Nematocera</taxon>
        <taxon>Psychodoidea</taxon>
        <taxon>Psychodidae</taxon>
        <taxon>Phlebotomus</taxon>
        <taxon>Phlebotomus</taxon>
    </lineage>
</organism>
<evidence type="ECO:0000256" key="4">
    <source>
        <dbReference type="ARBA" id="ARBA00022656"/>
    </source>
</evidence>
<reference evidence="6" key="1">
    <citation type="journal article" date="2006" name="BMC Genomics">
        <title>High degree of conservancy among secreted salivary gland proteins from two geographically distant Phlebotomus duboscqi sandflies populations (Mali and Kenya).</title>
        <authorList>
            <person name="Kato H."/>
            <person name="Anderson J.M."/>
            <person name="Kamhawi S."/>
            <person name="Oliveira F."/>
            <person name="Lawyer P.G."/>
            <person name="Pham V.M."/>
            <person name="Sangare C.S."/>
            <person name="Samake S."/>
            <person name="Sissoko I."/>
            <person name="Garfield M."/>
            <person name="Sigutova L."/>
            <person name="Volf P."/>
            <person name="Doumbia S."/>
            <person name="Valenzuela J.G."/>
        </authorList>
    </citation>
    <scope>NUCLEOTIDE SEQUENCE</scope>
</reference>
<protein>
    <submittedName>
        <fullName evidence="6">14.4 kDa salivary protein</fullName>
    </submittedName>
</protein>
<evidence type="ECO:0000256" key="5">
    <source>
        <dbReference type="SAM" id="SignalP"/>
    </source>
</evidence>
<comment type="subcellular location">
    <subcellularLocation>
        <location evidence="1">Secreted</location>
    </subcellularLocation>
</comment>
<dbReference type="InterPro" id="IPR036728">
    <property type="entry name" value="PBP_GOBP_sf"/>
</dbReference>
<dbReference type="InterPro" id="IPR006170">
    <property type="entry name" value="PBP/GOBP"/>
</dbReference>
<keyword evidence="4" id="KW-0800">Toxin</keyword>
<dbReference type="EMBL" id="DQ834336">
    <property type="protein sequence ID" value="ABI20152.1"/>
    <property type="molecule type" value="mRNA"/>
</dbReference>
<dbReference type="GO" id="GO:0005576">
    <property type="term" value="C:extracellular region"/>
    <property type="evidence" value="ECO:0007669"/>
    <property type="project" value="UniProtKB-SubCell"/>
</dbReference>
<keyword evidence="3" id="KW-0964">Secreted</keyword>
<keyword evidence="5" id="KW-0732">Signal</keyword>
<feature type="chain" id="PRO_5004165358" evidence="5">
    <location>
        <begin position="21"/>
        <end position="145"/>
    </location>
</feature>